<dbReference type="InterPro" id="IPR001602">
    <property type="entry name" value="UPF0047_YjbQ-like"/>
</dbReference>
<proteinExistence type="predicted"/>
<dbReference type="AlphaFoldDB" id="A0A7C2P1S5"/>
<evidence type="ECO:0008006" key="2">
    <source>
        <dbReference type="Google" id="ProtNLM"/>
    </source>
</evidence>
<dbReference type="SUPFAM" id="SSF111038">
    <property type="entry name" value="YjbQ-like"/>
    <property type="match status" value="1"/>
</dbReference>
<evidence type="ECO:0000313" key="1">
    <source>
        <dbReference type="EMBL" id="HEN28652.1"/>
    </source>
</evidence>
<name>A0A7C2P1S5_UNCW3</name>
<gene>
    <name evidence="1" type="ORF">ENQ77_08445</name>
</gene>
<dbReference type="EMBL" id="DSOL01000243">
    <property type="protein sequence ID" value="HEN28652.1"/>
    <property type="molecule type" value="Genomic_DNA"/>
</dbReference>
<protein>
    <recommendedName>
        <fullName evidence="2">YjbQ family protein</fullName>
    </recommendedName>
</protein>
<reference evidence="1" key="1">
    <citation type="journal article" date="2020" name="mSystems">
        <title>Genome- and Community-Level Interaction Insights into Carbon Utilization and Element Cycling Functions of Hydrothermarchaeota in Hydrothermal Sediment.</title>
        <authorList>
            <person name="Zhou Z."/>
            <person name="Liu Y."/>
            <person name="Xu W."/>
            <person name="Pan J."/>
            <person name="Luo Z.H."/>
            <person name="Li M."/>
        </authorList>
    </citation>
    <scope>NUCLEOTIDE SEQUENCE [LARGE SCALE GENOMIC DNA]</scope>
    <source>
        <strain evidence="1">SpSt-34</strain>
    </source>
</reference>
<comment type="caution">
    <text evidence="1">The sequence shown here is derived from an EMBL/GenBank/DDBJ whole genome shotgun (WGS) entry which is preliminary data.</text>
</comment>
<sequence length="60" mass="6725">MLEAIRASEKAGGETKAAFVAPTEVGVIEEGKMVLGPNQRVFFYEFDGPKERWVYLYIGK</sequence>
<dbReference type="Pfam" id="PF01894">
    <property type="entry name" value="YjbQ"/>
    <property type="match status" value="1"/>
</dbReference>
<dbReference type="InterPro" id="IPR035917">
    <property type="entry name" value="YjbQ-like_sf"/>
</dbReference>
<dbReference type="Gene3D" id="2.60.120.460">
    <property type="entry name" value="YjbQ-like"/>
    <property type="match status" value="1"/>
</dbReference>
<accession>A0A7C2P1S5</accession>
<organism evidence="1">
    <name type="scientific">candidate division WOR-3 bacterium</name>
    <dbReference type="NCBI Taxonomy" id="2052148"/>
    <lineage>
        <taxon>Bacteria</taxon>
        <taxon>Bacteria division WOR-3</taxon>
    </lineage>
</organism>